<proteinExistence type="predicted"/>
<name>A0A2P5GN58_9ENTR</name>
<dbReference type="Pfam" id="PF00756">
    <property type="entry name" value="Esterase"/>
    <property type="match status" value="1"/>
</dbReference>
<dbReference type="CDD" id="cd11294">
    <property type="entry name" value="E_set_Esterase_like_N"/>
    <property type="match status" value="1"/>
</dbReference>
<gene>
    <name evidence="4" type="ORF">CHU32_16225</name>
    <name evidence="3" type="ORF">CHU33_11540</name>
</gene>
<dbReference type="Proteomes" id="UP000247005">
    <property type="component" value="Unassembled WGS sequence"/>
</dbReference>
<organism evidence="4 6">
    <name type="scientific">Superficieibacter electus</name>
    <dbReference type="NCBI Taxonomy" id="2022662"/>
    <lineage>
        <taxon>Bacteria</taxon>
        <taxon>Pseudomonadati</taxon>
        <taxon>Pseudomonadota</taxon>
        <taxon>Gammaproteobacteria</taxon>
        <taxon>Enterobacterales</taxon>
        <taxon>Enterobacteriaceae</taxon>
        <taxon>Superficieibacter</taxon>
    </lineage>
</organism>
<evidence type="ECO:0000256" key="1">
    <source>
        <dbReference type="SAM" id="SignalP"/>
    </source>
</evidence>
<dbReference type="OrthoDB" id="9784036at2"/>
<dbReference type="GO" id="GO:0004553">
    <property type="term" value="F:hydrolase activity, hydrolyzing O-glycosyl compounds"/>
    <property type="evidence" value="ECO:0007669"/>
    <property type="project" value="InterPro"/>
</dbReference>
<evidence type="ECO:0000313" key="3">
    <source>
        <dbReference type="EMBL" id="POP44573.1"/>
    </source>
</evidence>
<dbReference type="PROSITE" id="PS51257">
    <property type="entry name" value="PROKAR_LIPOPROTEIN"/>
    <property type="match status" value="1"/>
</dbReference>
<dbReference type="Gene3D" id="3.40.50.1820">
    <property type="entry name" value="alpha/beta hydrolase"/>
    <property type="match status" value="1"/>
</dbReference>
<feature type="signal peptide" evidence="1">
    <location>
        <begin position="1"/>
        <end position="23"/>
    </location>
</feature>
<dbReference type="InterPro" id="IPR014756">
    <property type="entry name" value="Ig_E-set"/>
</dbReference>
<dbReference type="EMBL" id="PQGD01000012">
    <property type="protein sequence ID" value="POP47539.1"/>
    <property type="molecule type" value="Genomic_DNA"/>
</dbReference>
<sequence length="390" mass="43239">MKKIPLILAISLASGACMYQAQATSALAGPGENAAVDQFITQVNADKTVTFRLWAPDAKKVNVVTGATDESHVTHPMQKDKNGVWTWTSPAMAGNLYEYFYEVDGLRSIDSGSAGTKPQRQVNTSLVLVPGSLLDVRNVPHGELHLLTYHSRELNAERQIYVWTPPEYNASKAPLPVLYYYHGFGDTTLSAINQGRIPQMMDNLLAEGKIKPMLVVIPETETDTPTTTPESYRYSDIRSQFYLPNATLGDRELLHDIIPLINKRYNVRKDADGRAVAGLSQGGYQAELSALKHPESFGWLGLFSGVTTVTVPDETVAQRLANPRSVNQQLHNFTLVIGEKDEVTGNDIKGLKAQLDKQGIHNDYHVYPGLGHEMDVWRPAYAEFVQKLFK</sequence>
<dbReference type="GO" id="GO:0016747">
    <property type="term" value="F:acyltransferase activity, transferring groups other than amino-acyl groups"/>
    <property type="evidence" value="ECO:0007669"/>
    <property type="project" value="TreeGrafter"/>
</dbReference>
<keyword evidence="5" id="KW-1185">Reference proteome</keyword>
<dbReference type="PANTHER" id="PTHR48098">
    <property type="entry name" value="ENTEROCHELIN ESTERASE-RELATED"/>
    <property type="match status" value="1"/>
</dbReference>
<dbReference type="PANTHER" id="PTHR48098:SF1">
    <property type="entry name" value="DIACYLGLYCEROL ACYLTRANSFERASE_MYCOLYLTRANSFERASE AG85A"/>
    <property type="match status" value="1"/>
</dbReference>
<dbReference type="EMBL" id="PQGE01000009">
    <property type="protein sequence ID" value="POP44573.1"/>
    <property type="molecule type" value="Genomic_DNA"/>
</dbReference>
<evidence type="ECO:0000259" key="2">
    <source>
        <dbReference type="Pfam" id="PF02922"/>
    </source>
</evidence>
<dbReference type="SUPFAM" id="SSF81296">
    <property type="entry name" value="E set domains"/>
    <property type="match status" value="1"/>
</dbReference>
<reference evidence="5 6" key="1">
    <citation type="submission" date="2018-01" db="EMBL/GenBank/DDBJ databases">
        <title>Superficieibacter electus gen. nov., sp. nov., an extended-spectrum beta-lactamase possessing member of the Enterobacteriaceae family, isolated from intensive care unit surfaces.</title>
        <authorList>
            <person name="Potter R.F."/>
            <person name="D'Souza A.W."/>
        </authorList>
    </citation>
    <scope>NUCLEOTIDE SEQUENCE [LARGE SCALE GENOMIC DNA]</scope>
    <source>
        <strain evidence="4 6">BP-1</strain>
        <strain evidence="3 5">BP-2</strain>
    </source>
</reference>
<dbReference type="Gene3D" id="2.60.40.10">
    <property type="entry name" value="Immunoglobulins"/>
    <property type="match status" value="1"/>
</dbReference>
<protein>
    <submittedName>
        <fullName evidence="4">Glycoside hydrolase</fullName>
    </submittedName>
</protein>
<evidence type="ECO:0000313" key="4">
    <source>
        <dbReference type="EMBL" id="POP47539.1"/>
    </source>
</evidence>
<dbReference type="SUPFAM" id="SSF53474">
    <property type="entry name" value="alpha/beta-Hydrolases"/>
    <property type="match status" value="1"/>
</dbReference>
<dbReference type="InterPro" id="IPR013783">
    <property type="entry name" value="Ig-like_fold"/>
</dbReference>
<dbReference type="InterPro" id="IPR050583">
    <property type="entry name" value="Mycobacterial_A85_antigen"/>
</dbReference>
<dbReference type="GO" id="GO:0005975">
    <property type="term" value="P:carbohydrate metabolic process"/>
    <property type="evidence" value="ECO:0007669"/>
    <property type="project" value="InterPro"/>
</dbReference>
<evidence type="ECO:0000313" key="5">
    <source>
        <dbReference type="Proteomes" id="UP000237073"/>
    </source>
</evidence>
<accession>A0A2P5GN58</accession>
<dbReference type="InterPro" id="IPR000801">
    <property type="entry name" value="Esterase-like"/>
</dbReference>
<feature type="domain" description="Glycoside hydrolase family 13 N-terminal" evidence="2">
    <location>
        <begin position="45"/>
        <end position="105"/>
    </location>
</feature>
<dbReference type="Pfam" id="PF02922">
    <property type="entry name" value="CBM_48"/>
    <property type="match status" value="1"/>
</dbReference>
<dbReference type="InterPro" id="IPR004193">
    <property type="entry name" value="Glyco_hydro_13_N"/>
</dbReference>
<keyword evidence="1" id="KW-0732">Signal</keyword>
<dbReference type="Proteomes" id="UP000237073">
    <property type="component" value="Unassembled WGS sequence"/>
</dbReference>
<comment type="caution">
    <text evidence="4">The sequence shown here is derived from an EMBL/GenBank/DDBJ whole genome shotgun (WGS) entry which is preliminary data.</text>
</comment>
<dbReference type="AlphaFoldDB" id="A0A2P5GN58"/>
<dbReference type="InterPro" id="IPR029058">
    <property type="entry name" value="AB_hydrolase_fold"/>
</dbReference>
<keyword evidence="4" id="KW-0378">Hydrolase</keyword>
<dbReference type="RefSeq" id="WP_103676230.1">
    <property type="nucleotide sequence ID" value="NZ_PQGD01000012.1"/>
</dbReference>
<feature type="chain" id="PRO_5015132119" evidence="1">
    <location>
        <begin position="24"/>
        <end position="390"/>
    </location>
</feature>
<evidence type="ECO:0000313" key="6">
    <source>
        <dbReference type="Proteomes" id="UP000247005"/>
    </source>
</evidence>